<evidence type="ECO:0000256" key="1">
    <source>
        <dbReference type="SAM" id="Coils"/>
    </source>
</evidence>
<accession>A0AA96LDU9</accession>
<dbReference type="EMBL" id="CP130318">
    <property type="protein sequence ID" value="WNQ12204.1"/>
    <property type="molecule type" value="Genomic_DNA"/>
</dbReference>
<evidence type="ECO:0000313" key="3">
    <source>
        <dbReference type="Proteomes" id="UP001305702"/>
    </source>
</evidence>
<dbReference type="KEGG" id="paun:MJA45_03900"/>
<feature type="coiled-coil region" evidence="1">
    <location>
        <begin position="19"/>
        <end position="46"/>
    </location>
</feature>
<dbReference type="Proteomes" id="UP001305702">
    <property type="component" value="Chromosome"/>
</dbReference>
<keyword evidence="3" id="KW-1185">Reference proteome</keyword>
<dbReference type="RefSeq" id="WP_315605981.1">
    <property type="nucleotide sequence ID" value="NZ_CP130318.1"/>
</dbReference>
<proteinExistence type="predicted"/>
<name>A0AA96LDU9_9BACL</name>
<keyword evidence="1" id="KW-0175">Coiled coil</keyword>
<evidence type="ECO:0000313" key="2">
    <source>
        <dbReference type="EMBL" id="WNQ12204.1"/>
    </source>
</evidence>
<reference evidence="2 3" key="1">
    <citation type="submission" date="2022-02" db="EMBL/GenBank/DDBJ databases">
        <title>Paenibacillus sp. MBLB1776 Whole Genome Shotgun Sequencing.</title>
        <authorList>
            <person name="Hwang C.Y."/>
            <person name="Cho E.-S."/>
            <person name="Seo M.-J."/>
        </authorList>
    </citation>
    <scope>NUCLEOTIDE SEQUENCE [LARGE SCALE GENOMIC DNA]</scope>
    <source>
        <strain evidence="2 3">MBLB1776</strain>
    </source>
</reference>
<sequence length="103" mass="12246">MKKRKKNFVNLLADELLTHEEYRENVDATNTEINELVLKKTELTSEFEHENVTENLSQLKSELLSFLNFDELTPEMLHRLVTRIEVREDGMPRIHYRFSAPNN</sequence>
<organism evidence="2 3">
    <name type="scientific">Paenibacillus aurantius</name>
    <dbReference type="NCBI Taxonomy" id="2918900"/>
    <lineage>
        <taxon>Bacteria</taxon>
        <taxon>Bacillati</taxon>
        <taxon>Bacillota</taxon>
        <taxon>Bacilli</taxon>
        <taxon>Bacillales</taxon>
        <taxon>Paenibacillaceae</taxon>
        <taxon>Paenibacillus</taxon>
    </lineage>
</organism>
<dbReference type="AlphaFoldDB" id="A0AA96LDU9"/>
<protein>
    <submittedName>
        <fullName evidence="2">DUF4368 domain-containing protein</fullName>
    </submittedName>
</protein>
<gene>
    <name evidence="2" type="ORF">MJA45_03900</name>
</gene>